<accession>A0A0F9A1R5</accession>
<organism evidence="1">
    <name type="scientific">marine sediment metagenome</name>
    <dbReference type="NCBI Taxonomy" id="412755"/>
    <lineage>
        <taxon>unclassified sequences</taxon>
        <taxon>metagenomes</taxon>
        <taxon>ecological metagenomes</taxon>
    </lineage>
</organism>
<name>A0A0F9A1R5_9ZZZZ</name>
<evidence type="ECO:0000313" key="1">
    <source>
        <dbReference type="EMBL" id="KKK66126.1"/>
    </source>
</evidence>
<dbReference type="AlphaFoldDB" id="A0A0F9A1R5"/>
<comment type="caution">
    <text evidence="1">The sequence shown here is derived from an EMBL/GenBank/DDBJ whole genome shotgun (WGS) entry which is preliminary data.</text>
</comment>
<protein>
    <submittedName>
        <fullName evidence="1">Uncharacterized protein</fullName>
    </submittedName>
</protein>
<feature type="non-terminal residue" evidence="1">
    <location>
        <position position="20"/>
    </location>
</feature>
<dbReference type="EMBL" id="LAZR01060230">
    <property type="protein sequence ID" value="KKK66126.1"/>
    <property type="molecule type" value="Genomic_DNA"/>
</dbReference>
<proteinExistence type="predicted"/>
<reference evidence="1" key="1">
    <citation type="journal article" date="2015" name="Nature">
        <title>Complex archaea that bridge the gap between prokaryotes and eukaryotes.</title>
        <authorList>
            <person name="Spang A."/>
            <person name="Saw J.H."/>
            <person name="Jorgensen S.L."/>
            <person name="Zaremba-Niedzwiedzka K."/>
            <person name="Martijn J."/>
            <person name="Lind A.E."/>
            <person name="van Eijk R."/>
            <person name="Schleper C."/>
            <person name="Guy L."/>
            <person name="Ettema T.J."/>
        </authorList>
    </citation>
    <scope>NUCLEOTIDE SEQUENCE</scope>
</reference>
<sequence>MSREENVVFVGRKPPMAYVQ</sequence>
<gene>
    <name evidence="1" type="ORF">LCGC14_2967260</name>
</gene>